<protein>
    <submittedName>
        <fullName evidence="2">Rna-directed dna polymerase from mobile element jockey-like</fullName>
    </submittedName>
</protein>
<evidence type="ECO:0000313" key="3">
    <source>
        <dbReference type="Proteomes" id="UP000233556"/>
    </source>
</evidence>
<name>A0A2I0UDR4_LIMLA</name>
<evidence type="ECO:0000313" key="2">
    <source>
        <dbReference type="EMBL" id="PKU44197.1"/>
    </source>
</evidence>
<dbReference type="OrthoDB" id="3230070at2759"/>
<proteinExistence type="predicted"/>
<dbReference type="Pfam" id="PF00078">
    <property type="entry name" value="RVT_1"/>
    <property type="match status" value="1"/>
</dbReference>
<dbReference type="PROSITE" id="PS50878">
    <property type="entry name" value="RT_POL"/>
    <property type="match status" value="1"/>
</dbReference>
<feature type="domain" description="Reverse transcriptase" evidence="1">
    <location>
        <begin position="1"/>
        <end position="138"/>
    </location>
</feature>
<keyword evidence="2" id="KW-0548">Nucleotidyltransferase</keyword>
<keyword evidence="2" id="KW-0808">Transferase</keyword>
<dbReference type="AlphaFoldDB" id="A0A2I0UDR4"/>
<accession>A0A2I0UDR4</accession>
<dbReference type="EMBL" id="KZ505843">
    <property type="protein sequence ID" value="PKU44197.1"/>
    <property type="molecule type" value="Genomic_DNA"/>
</dbReference>
<sequence>MDHSVDKDWLHSHTQRIAVNGSMSKWWPVMSAVPQGSVLGPVLFNIFVGDMDSGIECTLSKFADDVKLGGAVDMLEGRDAIQRDLDRFEKWAHANHMKFNQTKCRVLHLGHGNPRQKYRLGREWLESSPEEKDLGVLVGEKLNMSR</sequence>
<organism evidence="2 3">
    <name type="scientific">Limosa lapponica baueri</name>
    <dbReference type="NCBI Taxonomy" id="1758121"/>
    <lineage>
        <taxon>Eukaryota</taxon>
        <taxon>Metazoa</taxon>
        <taxon>Chordata</taxon>
        <taxon>Craniata</taxon>
        <taxon>Vertebrata</taxon>
        <taxon>Euteleostomi</taxon>
        <taxon>Archelosauria</taxon>
        <taxon>Archosauria</taxon>
        <taxon>Dinosauria</taxon>
        <taxon>Saurischia</taxon>
        <taxon>Theropoda</taxon>
        <taxon>Coelurosauria</taxon>
        <taxon>Aves</taxon>
        <taxon>Neognathae</taxon>
        <taxon>Neoaves</taxon>
        <taxon>Charadriiformes</taxon>
        <taxon>Scolopacidae</taxon>
        <taxon>Limosa</taxon>
    </lineage>
</organism>
<keyword evidence="2" id="KW-0695">RNA-directed DNA polymerase</keyword>
<evidence type="ECO:0000259" key="1">
    <source>
        <dbReference type="PROSITE" id="PS50878"/>
    </source>
</evidence>
<dbReference type="Proteomes" id="UP000233556">
    <property type="component" value="Unassembled WGS sequence"/>
</dbReference>
<dbReference type="GO" id="GO:0003964">
    <property type="term" value="F:RNA-directed DNA polymerase activity"/>
    <property type="evidence" value="ECO:0007669"/>
    <property type="project" value="UniProtKB-KW"/>
</dbReference>
<dbReference type="PANTHER" id="PTHR33332">
    <property type="entry name" value="REVERSE TRANSCRIPTASE DOMAIN-CONTAINING PROTEIN"/>
    <property type="match status" value="1"/>
</dbReference>
<reference evidence="3" key="2">
    <citation type="submission" date="2017-12" db="EMBL/GenBank/DDBJ databases">
        <title>Genome sequence of the Bar-tailed Godwit (Limosa lapponica baueri).</title>
        <authorList>
            <person name="Lima N.C.B."/>
            <person name="Parody-Merino A.M."/>
            <person name="Battley P.F."/>
            <person name="Fidler A.E."/>
            <person name="Prosdocimi F."/>
        </authorList>
    </citation>
    <scope>NUCLEOTIDE SEQUENCE [LARGE SCALE GENOMIC DNA]</scope>
</reference>
<keyword evidence="3" id="KW-1185">Reference proteome</keyword>
<dbReference type="InterPro" id="IPR000477">
    <property type="entry name" value="RT_dom"/>
</dbReference>
<gene>
    <name evidence="2" type="ORF">llap_5493</name>
</gene>
<reference evidence="3" key="1">
    <citation type="submission" date="2017-11" db="EMBL/GenBank/DDBJ databases">
        <authorList>
            <person name="Lima N.C."/>
            <person name="Parody-Merino A.M."/>
            <person name="Battley P.F."/>
            <person name="Fidler A.E."/>
            <person name="Prosdocimi F."/>
        </authorList>
    </citation>
    <scope>NUCLEOTIDE SEQUENCE [LARGE SCALE GENOMIC DNA]</scope>
</reference>